<dbReference type="SUPFAM" id="SSF53300">
    <property type="entry name" value="vWA-like"/>
    <property type="match status" value="1"/>
</dbReference>
<dbReference type="InterPro" id="IPR036465">
    <property type="entry name" value="vWFA_dom_sf"/>
</dbReference>
<dbReference type="InterPro" id="IPR002035">
    <property type="entry name" value="VWF_A"/>
</dbReference>
<organism evidence="2 3">
    <name type="scientific">Ceratobasidium theobromae</name>
    <dbReference type="NCBI Taxonomy" id="1582974"/>
    <lineage>
        <taxon>Eukaryota</taxon>
        <taxon>Fungi</taxon>
        <taxon>Dikarya</taxon>
        <taxon>Basidiomycota</taxon>
        <taxon>Agaricomycotina</taxon>
        <taxon>Agaricomycetes</taxon>
        <taxon>Cantharellales</taxon>
        <taxon>Ceratobasidiaceae</taxon>
        <taxon>Ceratobasidium</taxon>
    </lineage>
</organism>
<gene>
    <name evidence="2" type="ORF">CTheo_6436</name>
</gene>
<dbReference type="EMBL" id="SSOP01000195">
    <property type="protein sequence ID" value="KAB5590131.1"/>
    <property type="molecule type" value="Genomic_DNA"/>
</dbReference>
<dbReference type="PROSITE" id="PS50234">
    <property type="entry name" value="VWFA"/>
    <property type="match status" value="1"/>
</dbReference>
<reference evidence="2 3" key="1">
    <citation type="journal article" date="2019" name="Fungal Biol. Biotechnol.">
        <title>Draft genome sequence of fastidious pathogen Ceratobasidium theobromae, which causes vascular-streak dieback in Theobroma cacao.</title>
        <authorList>
            <person name="Ali S.S."/>
            <person name="Asman A."/>
            <person name="Shao J."/>
            <person name="Firmansyah A.P."/>
            <person name="Susilo A.W."/>
            <person name="Rosmana A."/>
            <person name="McMahon P."/>
            <person name="Junaid M."/>
            <person name="Guest D."/>
            <person name="Kheng T.Y."/>
            <person name="Meinhardt L.W."/>
            <person name="Bailey B.A."/>
        </authorList>
    </citation>
    <scope>NUCLEOTIDE SEQUENCE [LARGE SCALE GENOMIC DNA]</scope>
    <source>
        <strain evidence="2 3">CT2</strain>
    </source>
</reference>
<dbReference type="AlphaFoldDB" id="A0A5N5QF79"/>
<keyword evidence="3" id="KW-1185">Reference proteome</keyword>
<protein>
    <submittedName>
        <fullName evidence="2">von willebrand factor type A domain containing protein</fullName>
    </submittedName>
</protein>
<name>A0A5N5QF79_9AGAM</name>
<evidence type="ECO:0000313" key="2">
    <source>
        <dbReference type="EMBL" id="KAB5590131.1"/>
    </source>
</evidence>
<dbReference type="OrthoDB" id="2142040at2759"/>
<evidence type="ECO:0000313" key="3">
    <source>
        <dbReference type="Proteomes" id="UP000383932"/>
    </source>
</evidence>
<feature type="domain" description="VWFA" evidence="1">
    <location>
        <begin position="50"/>
        <end position="248"/>
    </location>
</feature>
<sequence>MHQPPSFSTVHHPLATVTLLAIMDSMPSSHDNGLPDYNMVRALQVLKDYHIVFVVDDSRPMDCDKWTEVGRSLAGVARTVAQYDNKGISIYFLSSMPYSKGHSMKSEDEVMKLFQSVEPCGSMAISAGDQLSRLMNTYIGYIANPRARGRHPLQPLNLNVITGGALTGDVTSAIRTAANQLEGYNLPLSLLEVQFFQIGNDSAAAGALEKLDNELIEEHKIRDIVGTTKYEGKPLTQKTIIKVLLDSIIRCLHSQGGGAGIQK</sequence>
<dbReference type="PANTHER" id="PTHR34706">
    <property type="entry name" value="SLR1338 PROTEIN"/>
    <property type="match status" value="1"/>
</dbReference>
<dbReference type="Proteomes" id="UP000383932">
    <property type="component" value="Unassembled WGS sequence"/>
</dbReference>
<proteinExistence type="predicted"/>
<dbReference type="PANTHER" id="PTHR34706:SF1">
    <property type="entry name" value="VWFA DOMAIN-CONTAINING PROTEIN"/>
    <property type="match status" value="1"/>
</dbReference>
<accession>A0A5N5QF79</accession>
<evidence type="ECO:0000259" key="1">
    <source>
        <dbReference type="PROSITE" id="PS50234"/>
    </source>
</evidence>
<comment type="caution">
    <text evidence="2">The sequence shown here is derived from an EMBL/GenBank/DDBJ whole genome shotgun (WGS) entry which is preliminary data.</text>
</comment>